<dbReference type="EMBL" id="JAHRIN010059277">
    <property type="protein sequence ID" value="MEQ2211938.1"/>
    <property type="molecule type" value="Genomic_DNA"/>
</dbReference>
<name>A0ABV0RUR8_9TELE</name>
<evidence type="ECO:0000313" key="2">
    <source>
        <dbReference type="Proteomes" id="UP001434883"/>
    </source>
</evidence>
<proteinExistence type="predicted"/>
<gene>
    <name evidence="1" type="ORF">XENOCAPTIV_021208</name>
</gene>
<reference evidence="1 2" key="1">
    <citation type="submission" date="2021-06" db="EMBL/GenBank/DDBJ databases">
        <authorList>
            <person name="Palmer J.M."/>
        </authorList>
    </citation>
    <scope>NUCLEOTIDE SEQUENCE [LARGE SCALE GENOMIC DNA]</scope>
    <source>
        <strain evidence="1 2">XC_2019</strain>
        <tissue evidence="1">Muscle</tissue>
    </source>
</reference>
<sequence length="115" mass="13090">MLLMALVQKRLNARKLMVVVYVLDSLLQKLAVHRVLYPSISMERFGGMKLVEKGAQAVGMAAVSKRIVTQSQFQEFQEFGRDLQRVATRWSQSFKRPPHTPFSGLTLLSEHVNDC</sequence>
<comment type="caution">
    <text evidence="1">The sequence shown here is derived from an EMBL/GenBank/DDBJ whole genome shotgun (WGS) entry which is preliminary data.</text>
</comment>
<protein>
    <submittedName>
        <fullName evidence="1">Uncharacterized protein</fullName>
    </submittedName>
</protein>
<evidence type="ECO:0000313" key="1">
    <source>
        <dbReference type="EMBL" id="MEQ2211938.1"/>
    </source>
</evidence>
<keyword evidence="2" id="KW-1185">Reference proteome</keyword>
<dbReference type="Proteomes" id="UP001434883">
    <property type="component" value="Unassembled WGS sequence"/>
</dbReference>
<organism evidence="1 2">
    <name type="scientific">Xenoophorus captivus</name>
    <dbReference type="NCBI Taxonomy" id="1517983"/>
    <lineage>
        <taxon>Eukaryota</taxon>
        <taxon>Metazoa</taxon>
        <taxon>Chordata</taxon>
        <taxon>Craniata</taxon>
        <taxon>Vertebrata</taxon>
        <taxon>Euteleostomi</taxon>
        <taxon>Actinopterygii</taxon>
        <taxon>Neopterygii</taxon>
        <taxon>Teleostei</taxon>
        <taxon>Neoteleostei</taxon>
        <taxon>Acanthomorphata</taxon>
        <taxon>Ovalentaria</taxon>
        <taxon>Atherinomorphae</taxon>
        <taxon>Cyprinodontiformes</taxon>
        <taxon>Goodeidae</taxon>
        <taxon>Xenoophorus</taxon>
    </lineage>
</organism>
<accession>A0ABV0RUR8</accession>